<dbReference type="WBParaSite" id="SPAL_0001120700.1">
    <property type="protein sequence ID" value="SPAL_0001120700.1"/>
    <property type="gene ID" value="SPAL_0001120700"/>
</dbReference>
<evidence type="ECO:0000313" key="2">
    <source>
        <dbReference type="Proteomes" id="UP000046392"/>
    </source>
</evidence>
<proteinExistence type="predicted"/>
<name>A0A0N5BZL6_STREA</name>
<keyword evidence="1" id="KW-0472">Membrane</keyword>
<evidence type="ECO:0000313" key="3">
    <source>
        <dbReference type="WBParaSite" id="SPAL_0001120700.1"/>
    </source>
</evidence>
<reference evidence="3" key="1">
    <citation type="submission" date="2017-02" db="UniProtKB">
        <authorList>
            <consortium name="WormBaseParasite"/>
        </authorList>
    </citation>
    <scope>IDENTIFICATION</scope>
</reference>
<protein>
    <submittedName>
        <fullName evidence="3">Uncharacterized protein</fullName>
    </submittedName>
</protein>
<keyword evidence="1" id="KW-1133">Transmembrane helix</keyword>
<organism evidence="2 3">
    <name type="scientific">Strongyloides papillosus</name>
    <name type="common">Intestinal threadworm</name>
    <dbReference type="NCBI Taxonomy" id="174720"/>
    <lineage>
        <taxon>Eukaryota</taxon>
        <taxon>Metazoa</taxon>
        <taxon>Ecdysozoa</taxon>
        <taxon>Nematoda</taxon>
        <taxon>Chromadorea</taxon>
        <taxon>Rhabditida</taxon>
        <taxon>Tylenchina</taxon>
        <taxon>Panagrolaimomorpha</taxon>
        <taxon>Strongyloidoidea</taxon>
        <taxon>Strongyloididae</taxon>
        <taxon>Strongyloides</taxon>
    </lineage>
</organism>
<feature type="transmembrane region" description="Helical" evidence="1">
    <location>
        <begin position="61"/>
        <end position="79"/>
    </location>
</feature>
<dbReference type="STRING" id="174720.A0A0N5BZL6"/>
<evidence type="ECO:0000256" key="1">
    <source>
        <dbReference type="SAM" id="Phobius"/>
    </source>
</evidence>
<keyword evidence="1" id="KW-0812">Transmembrane</keyword>
<dbReference type="Proteomes" id="UP000046392">
    <property type="component" value="Unplaced"/>
</dbReference>
<accession>A0A0N5BZL6</accession>
<dbReference type="AlphaFoldDB" id="A0A0N5BZL6"/>
<sequence>MIKLKNIRINCFLIIHVVIQRITNNDCILVIKLKPIKVETKILTNTLALNRAIFLRMNTKILVLCVIGSIVAFATAHGFNDYNGEYETEPESVEIGDNEISEEGIQPMGNFGNQQWTGQHWNSNPYNGFYYPTQPSNLNRNWYLPNGFNPHHHGNFN</sequence>
<keyword evidence="2" id="KW-1185">Reference proteome</keyword>